<feature type="region of interest" description="Disordered" evidence="1">
    <location>
        <begin position="1"/>
        <end position="32"/>
    </location>
</feature>
<proteinExistence type="predicted"/>
<reference evidence="2 3" key="1">
    <citation type="submission" date="2023-08" db="EMBL/GenBank/DDBJ databases">
        <title>A Necator americanus chromosomal reference genome.</title>
        <authorList>
            <person name="Ilik V."/>
            <person name="Petrzelkova K.J."/>
            <person name="Pardy F."/>
            <person name="Fuh T."/>
            <person name="Niatou-Singa F.S."/>
            <person name="Gouil Q."/>
            <person name="Baker L."/>
            <person name="Ritchie M.E."/>
            <person name="Jex A.R."/>
            <person name="Gazzola D."/>
            <person name="Li H."/>
            <person name="Toshio Fujiwara R."/>
            <person name="Zhan B."/>
            <person name="Aroian R.V."/>
            <person name="Pafco B."/>
            <person name="Schwarz E.M."/>
        </authorList>
    </citation>
    <scope>NUCLEOTIDE SEQUENCE [LARGE SCALE GENOMIC DNA]</scope>
    <source>
        <strain evidence="2 3">Aroian</strain>
        <tissue evidence="2">Whole animal</tissue>
    </source>
</reference>
<feature type="compositionally biased region" description="Basic residues" evidence="1">
    <location>
        <begin position="1"/>
        <end position="10"/>
    </location>
</feature>
<protein>
    <submittedName>
        <fullName evidence="2">Uncharacterized protein</fullName>
    </submittedName>
</protein>
<organism evidence="2 3">
    <name type="scientific">Necator americanus</name>
    <name type="common">Human hookworm</name>
    <dbReference type="NCBI Taxonomy" id="51031"/>
    <lineage>
        <taxon>Eukaryota</taxon>
        <taxon>Metazoa</taxon>
        <taxon>Ecdysozoa</taxon>
        <taxon>Nematoda</taxon>
        <taxon>Chromadorea</taxon>
        <taxon>Rhabditida</taxon>
        <taxon>Rhabditina</taxon>
        <taxon>Rhabditomorpha</taxon>
        <taxon>Strongyloidea</taxon>
        <taxon>Ancylostomatidae</taxon>
        <taxon>Bunostominae</taxon>
        <taxon>Necator</taxon>
    </lineage>
</organism>
<sequence>MGGCVRRKMRPFTGDDDEDDAQPASATPTPWPLARARASERCTCVIVDGSALRATFETETSGDIYTYHGALKSGSVALAPSLRNELLVMGVRLRKWVPGLQP</sequence>
<dbReference type="EMBL" id="JAVFWL010000001">
    <property type="protein sequence ID" value="KAK6725688.1"/>
    <property type="molecule type" value="Genomic_DNA"/>
</dbReference>
<keyword evidence="3" id="KW-1185">Reference proteome</keyword>
<dbReference type="Proteomes" id="UP001303046">
    <property type="component" value="Unassembled WGS sequence"/>
</dbReference>
<accession>A0ABR1BKP0</accession>
<evidence type="ECO:0000313" key="2">
    <source>
        <dbReference type="EMBL" id="KAK6725688.1"/>
    </source>
</evidence>
<evidence type="ECO:0000256" key="1">
    <source>
        <dbReference type="SAM" id="MobiDB-lite"/>
    </source>
</evidence>
<comment type="caution">
    <text evidence="2">The sequence shown here is derived from an EMBL/GenBank/DDBJ whole genome shotgun (WGS) entry which is preliminary data.</text>
</comment>
<evidence type="ECO:0000313" key="3">
    <source>
        <dbReference type="Proteomes" id="UP001303046"/>
    </source>
</evidence>
<name>A0ABR1BKP0_NECAM</name>
<gene>
    <name evidence="2" type="primary">Necator_chrI.g289</name>
    <name evidence="2" type="ORF">RB195_004168</name>
</gene>